<comment type="catalytic activity">
    <reaction evidence="1">
        <text>Cleaves type-1 transmembrane domains using a catalytic dyad composed of serine and histidine that are contributed by different transmembrane domains.</text>
        <dbReference type="EC" id="3.4.21.105"/>
    </reaction>
</comment>
<dbReference type="PANTHER" id="PTHR45840:SF2">
    <property type="entry name" value="PROTEIN RHOMBOID-RELATED"/>
    <property type="match status" value="1"/>
</dbReference>
<feature type="transmembrane region" description="Helical" evidence="13">
    <location>
        <begin position="292"/>
        <end position="313"/>
    </location>
</feature>
<dbReference type="InterPro" id="IPR035952">
    <property type="entry name" value="Rhomboid-like_sf"/>
</dbReference>
<feature type="transmembrane region" description="Helical" evidence="13">
    <location>
        <begin position="227"/>
        <end position="246"/>
    </location>
</feature>
<dbReference type="SUPFAM" id="SSF144091">
    <property type="entry name" value="Rhomboid-like"/>
    <property type="match status" value="1"/>
</dbReference>
<evidence type="ECO:0000256" key="9">
    <source>
        <dbReference type="ARBA" id="ARBA00022989"/>
    </source>
</evidence>
<evidence type="ECO:0000256" key="8">
    <source>
        <dbReference type="ARBA" id="ARBA00022825"/>
    </source>
</evidence>
<keyword evidence="6 13" id="KW-0812">Transmembrane</keyword>
<keyword evidence="7" id="KW-0378">Hydrolase</keyword>
<proteinExistence type="inferred from homology"/>
<evidence type="ECO:0000256" key="2">
    <source>
        <dbReference type="ARBA" id="ARBA00004141"/>
    </source>
</evidence>
<feature type="transmembrane region" description="Helical" evidence="13">
    <location>
        <begin position="90"/>
        <end position="108"/>
    </location>
</feature>
<dbReference type="RefSeq" id="XP_008215698.1">
    <property type="nucleotide sequence ID" value="XM_008217476.3"/>
</dbReference>
<dbReference type="GeneID" id="100124002"/>
<feature type="transmembrane region" description="Helical" evidence="13">
    <location>
        <begin position="262"/>
        <end position="280"/>
    </location>
</feature>
<comment type="similarity">
    <text evidence="3 11">Belongs to the peptidase S54 family.</text>
</comment>
<dbReference type="FunFam" id="1.20.1540.10:FF:000007">
    <property type="entry name" value="Rhomboid like 2"/>
    <property type="match status" value="1"/>
</dbReference>
<keyword evidence="10 13" id="KW-0472">Membrane</keyword>
<dbReference type="PANTHER" id="PTHR45840">
    <property type="entry name" value="RHOMBOID-RELATED PROTEIN"/>
    <property type="match status" value="1"/>
</dbReference>
<evidence type="ECO:0000256" key="11">
    <source>
        <dbReference type="PIRNR" id="PIRNR037470"/>
    </source>
</evidence>
<keyword evidence="16" id="KW-1185">Reference proteome</keyword>
<evidence type="ECO:0000256" key="1">
    <source>
        <dbReference type="ARBA" id="ARBA00000156"/>
    </source>
</evidence>
<feature type="transmembrane region" description="Helical" evidence="13">
    <location>
        <begin position="198"/>
        <end position="220"/>
    </location>
</feature>
<evidence type="ECO:0000256" key="3">
    <source>
        <dbReference type="ARBA" id="ARBA00009045"/>
    </source>
</evidence>
<feature type="transmembrane region" description="Helical" evidence="13">
    <location>
        <begin position="138"/>
        <end position="163"/>
    </location>
</feature>
<evidence type="ECO:0000313" key="16">
    <source>
        <dbReference type="Proteomes" id="UP000002358"/>
    </source>
</evidence>
<dbReference type="Pfam" id="PF01694">
    <property type="entry name" value="Rhomboid"/>
    <property type="match status" value="1"/>
</dbReference>
<dbReference type="AlphaFoldDB" id="A0A7M7HBL8"/>
<dbReference type="InterPro" id="IPR051739">
    <property type="entry name" value="Rhomboid_IM_Serine_Proteases"/>
</dbReference>
<dbReference type="GO" id="GO:0004252">
    <property type="term" value="F:serine-type endopeptidase activity"/>
    <property type="evidence" value="ECO:0007669"/>
    <property type="project" value="UniProtKB-UniRule"/>
</dbReference>
<dbReference type="CTD" id="38169"/>
<evidence type="ECO:0000256" key="4">
    <source>
        <dbReference type="ARBA" id="ARBA00013039"/>
    </source>
</evidence>
<evidence type="ECO:0000256" key="10">
    <source>
        <dbReference type="ARBA" id="ARBA00023136"/>
    </source>
</evidence>
<keyword evidence="5" id="KW-0645">Protease</keyword>
<dbReference type="EnsemblMetazoa" id="XM_008217476">
    <property type="protein sequence ID" value="XP_008215698"/>
    <property type="gene ID" value="LOC100124002"/>
</dbReference>
<feature type="active site" evidence="12">
    <location>
        <position position="265"/>
    </location>
</feature>
<evidence type="ECO:0000256" key="7">
    <source>
        <dbReference type="ARBA" id="ARBA00022801"/>
    </source>
</evidence>
<evidence type="ECO:0000256" key="13">
    <source>
        <dbReference type="SAM" id="Phobius"/>
    </source>
</evidence>
<dbReference type="InterPro" id="IPR017213">
    <property type="entry name" value="Peptidase_S54_rhomboid_met"/>
</dbReference>
<dbReference type="EC" id="3.4.21.105" evidence="4"/>
<protein>
    <recommendedName>
        <fullName evidence="4">rhomboid protease</fullName>
        <ecNumber evidence="4">3.4.21.105</ecNumber>
    </recommendedName>
</protein>
<dbReference type="OrthoDB" id="418595at2759"/>
<evidence type="ECO:0000256" key="5">
    <source>
        <dbReference type="ARBA" id="ARBA00022670"/>
    </source>
</evidence>
<name>A0A7M7HBL8_NASVI</name>
<evidence type="ECO:0000259" key="14">
    <source>
        <dbReference type="Pfam" id="PF01694"/>
    </source>
</evidence>
<evidence type="ECO:0000256" key="12">
    <source>
        <dbReference type="PIRSR" id="PIRSR037470-50"/>
    </source>
</evidence>
<dbReference type="FunCoup" id="A0A7M7HBL8">
    <property type="interactions" value="352"/>
</dbReference>
<accession>A0A7M7HBL8</accession>
<dbReference type="Proteomes" id="UP000002358">
    <property type="component" value="Chromosome 5"/>
</dbReference>
<dbReference type="Gene3D" id="1.20.1540.10">
    <property type="entry name" value="Rhomboid-like"/>
    <property type="match status" value="1"/>
</dbReference>
<dbReference type="KEGG" id="nvi:100124002"/>
<keyword evidence="8" id="KW-0720">Serine protease</keyword>
<evidence type="ECO:0000256" key="6">
    <source>
        <dbReference type="ARBA" id="ARBA00022692"/>
    </source>
</evidence>
<dbReference type="InParanoid" id="A0A7M7HBL8"/>
<dbReference type="InterPro" id="IPR022764">
    <property type="entry name" value="Peptidase_S54_rhomboid_dom"/>
</dbReference>
<feature type="transmembrane region" description="Helical" evidence="13">
    <location>
        <begin position="175"/>
        <end position="192"/>
    </location>
</feature>
<dbReference type="GO" id="GO:0006508">
    <property type="term" value="P:proteolysis"/>
    <property type="evidence" value="ECO:0007669"/>
    <property type="project" value="UniProtKB-KW"/>
</dbReference>
<organism evidence="15 16">
    <name type="scientific">Nasonia vitripennis</name>
    <name type="common">Parasitic wasp</name>
    <dbReference type="NCBI Taxonomy" id="7425"/>
    <lineage>
        <taxon>Eukaryota</taxon>
        <taxon>Metazoa</taxon>
        <taxon>Ecdysozoa</taxon>
        <taxon>Arthropoda</taxon>
        <taxon>Hexapoda</taxon>
        <taxon>Insecta</taxon>
        <taxon>Pterygota</taxon>
        <taxon>Neoptera</taxon>
        <taxon>Endopterygota</taxon>
        <taxon>Hymenoptera</taxon>
        <taxon>Apocrita</taxon>
        <taxon>Proctotrupomorpha</taxon>
        <taxon>Chalcidoidea</taxon>
        <taxon>Pteromalidae</taxon>
        <taxon>Pteromalinae</taxon>
        <taxon>Nasonia</taxon>
    </lineage>
</organism>
<dbReference type="PIRSF" id="PIRSF037470">
    <property type="entry name" value="Rhomboid"/>
    <property type="match status" value="1"/>
</dbReference>
<feature type="active site" description="Nucleophile" evidence="12">
    <location>
        <position position="202"/>
    </location>
</feature>
<keyword evidence="9 13" id="KW-1133">Transmembrane helix</keyword>
<dbReference type="GO" id="GO:0016020">
    <property type="term" value="C:membrane"/>
    <property type="evidence" value="ECO:0007669"/>
    <property type="project" value="UniProtKB-SubCell"/>
</dbReference>
<comment type="subcellular location">
    <subcellularLocation>
        <location evidence="2">Membrane</location>
        <topology evidence="2">Multi-pass membrane protein</topology>
    </subcellularLocation>
</comment>
<evidence type="ECO:0000313" key="15">
    <source>
        <dbReference type="EnsemblMetazoa" id="XP_008215698"/>
    </source>
</evidence>
<feature type="domain" description="Peptidase S54 rhomboid" evidence="14">
    <location>
        <begin position="134"/>
        <end position="281"/>
    </location>
</feature>
<reference evidence="15" key="1">
    <citation type="submission" date="2021-01" db="UniProtKB">
        <authorList>
            <consortium name="EnsemblMetazoa"/>
        </authorList>
    </citation>
    <scope>IDENTIFICATION</scope>
</reference>
<sequence length="318" mass="35121">MRKKSLIMCVTSPLSASKMLKKKDEASGRTVTVTSSTTQLHPSCNAGEIAAGKPQHTSIMMVRMIGDEFLTEERDRKYYADHYTCCPPPLFIILITLVELGFFTYYTAAKGEVNSSGPVPIDSVFIYRPDKRLELWRFAFYMFLHAGWLHLLFNLGVQVVVGLPLEMVHGSFRIAAVYMAGVLAGSLGTSVFDTDVYLVGASGGVYALLAAHLANVLLNYNNMEFGIVRLIGIFVIASADVGFAIYDRYAAEQQQLGPPVSYVAHLTGALAGLTIGLLVLKNFEQRLHEQLLWWVALGVYAACTIFAVMYNLMHPDYP</sequence>